<evidence type="ECO:0000313" key="6">
    <source>
        <dbReference type="Proteomes" id="UP000569914"/>
    </source>
</evidence>
<organism evidence="5 6">
    <name type="scientific">Microlunatus parietis</name>
    <dbReference type="NCBI Taxonomy" id="682979"/>
    <lineage>
        <taxon>Bacteria</taxon>
        <taxon>Bacillati</taxon>
        <taxon>Actinomycetota</taxon>
        <taxon>Actinomycetes</taxon>
        <taxon>Propionibacteriales</taxon>
        <taxon>Propionibacteriaceae</taxon>
        <taxon>Microlunatus</taxon>
    </lineage>
</organism>
<comment type="cofactor">
    <cofactor evidence="1">
        <name>Mg(2+)</name>
        <dbReference type="ChEBI" id="CHEBI:18420"/>
    </cofactor>
</comment>
<keyword evidence="2" id="KW-0479">Metal-binding</keyword>
<dbReference type="GO" id="GO:0000287">
    <property type="term" value="F:magnesium ion binding"/>
    <property type="evidence" value="ECO:0007669"/>
    <property type="project" value="TreeGrafter"/>
</dbReference>
<dbReference type="InterPro" id="IPR018110">
    <property type="entry name" value="Mandel_Rmase/mucon_lact_enz_CS"/>
</dbReference>
<evidence type="ECO:0000256" key="1">
    <source>
        <dbReference type="ARBA" id="ARBA00001946"/>
    </source>
</evidence>
<keyword evidence="3" id="KW-0460">Magnesium</keyword>
<dbReference type="Pfam" id="PF13378">
    <property type="entry name" value="MR_MLE_C"/>
    <property type="match status" value="1"/>
</dbReference>
<dbReference type="PANTHER" id="PTHR13794:SF58">
    <property type="entry name" value="MITOCHONDRIAL ENOLASE SUPERFAMILY MEMBER 1"/>
    <property type="match status" value="1"/>
</dbReference>
<dbReference type="InterPro" id="IPR029065">
    <property type="entry name" value="Enolase_C-like"/>
</dbReference>
<dbReference type="Gene3D" id="3.20.20.120">
    <property type="entry name" value="Enolase-like C-terminal domain"/>
    <property type="match status" value="1"/>
</dbReference>
<evidence type="ECO:0000259" key="4">
    <source>
        <dbReference type="SMART" id="SM00922"/>
    </source>
</evidence>
<dbReference type="InterPro" id="IPR013341">
    <property type="entry name" value="Mandelate_racemase_N_dom"/>
</dbReference>
<evidence type="ECO:0000256" key="2">
    <source>
        <dbReference type="ARBA" id="ARBA00022723"/>
    </source>
</evidence>
<dbReference type="GO" id="GO:0016052">
    <property type="term" value="P:carbohydrate catabolic process"/>
    <property type="evidence" value="ECO:0007669"/>
    <property type="project" value="TreeGrafter"/>
</dbReference>
<dbReference type="EMBL" id="JACCBU010000001">
    <property type="protein sequence ID" value="NYE73061.1"/>
    <property type="molecule type" value="Genomic_DNA"/>
</dbReference>
<dbReference type="Pfam" id="PF02746">
    <property type="entry name" value="MR_MLE_N"/>
    <property type="match status" value="1"/>
</dbReference>
<dbReference type="PANTHER" id="PTHR13794">
    <property type="entry name" value="ENOLASE SUPERFAMILY, MANDELATE RACEMASE"/>
    <property type="match status" value="1"/>
</dbReference>
<comment type="caution">
    <text evidence="5">The sequence shown here is derived from an EMBL/GenBank/DDBJ whole genome shotgun (WGS) entry which is preliminary data.</text>
</comment>
<protein>
    <submittedName>
        <fullName evidence="5">L-alanine-DL-glutamate epimerase-like enolase superfamily enzyme</fullName>
    </submittedName>
</protein>
<dbReference type="SUPFAM" id="SSF51604">
    <property type="entry name" value="Enolase C-terminal domain-like"/>
    <property type="match status" value="1"/>
</dbReference>
<dbReference type="CDD" id="cd03316">
    <property type="entry name" value="MR_like"/>
    <property type="match status" value="1"/>
</dbReference>
<dbReference type="SUPFAM" id="SSF54826">
    <property type="entry name" value="Enolase N-terminal domain-like"/>
    <property type="match status" value="1"/>
</dbReference>
<sequence length="361" mass="39008">MTGRLMIMGGTVAGLRTRLLTAPLPRPWGPDVGEVHVIVVELTTDDGRTGTGFSWTPTIGAAAVQALLDHDIAAFMIGKPAHPAAVWDDLWRHLHEAGGGGITTIAMAGVDLALWDLHARSLGRSVPSLLGVRHAELTGYGSGVNLHYSTEDLLDQVRRWLSTGYRAIKIKVGSPDLERDLDRVAAVRELTGPSVALMLDANQRWDLAAALRAVTALARFDPYWIEEPVRADDTTSHVELRRRTAIPIAAGENVHHRYRFAELIMAGGIDVVQPNVIRVGGITPFLRIADLTVSHGLQLAPHLLADLSAQLSVTLPGPVWVEEVEDTSFERLGLVTGPTPVVRDGPLVRVTDRIGLGLDFA</sequence>
<dbReference type="SFLD" id="SFLDS00001">
    <property type="entry name" value="Enolase"/>
    <property type="match status" value="1"/>
</dbReference>
<feature type="domain" description="Mandelate racemase/muconate lactonizing enzyme C-terminal" evidence="4">
    <location>
        <begin position="150"/>
        <end position="247"/>
    </location>
</feature>
<dbReference type="Proteomes" id="UP000569914">
    <property type="component" value="Unassembled WGS sequence"/>
</dbReference>
<dbReference type="InterPro" id="IPR036849">
    <property type="entry name" value="Enolase-like_C_sf"/>
</dbReference>
<keyword evidence="6" id="KW-1185">Reference proteome</keyword>
<dbReference type="InterPro" id="IPR029017">
    <property type="entry name" value="Enolase-like_N"/>
</dbReference>
<dbReference type="InterPro" id="IPR046945">
    <property type="entry name" value="RHMD-like"/>
</dbReference>
<dbReference type="PROSITE" id="PS00909">
    <property type="entry name" value="MR_MLE_2"/>
    <property type="match status" value="1"/>
</dbReference>
<accession>A0A7Y9I9Z3</accession>
<reference evidence="5 6" key="1">
    <citation type="submission" date="2020-07" db="EMBL/GenBank/DDBJ databases">
        <title>Sequencing the genomes of 1000 actinobacteria strains.</title>
        <authorList>
            <person name="Klenk H.-P."/>
        </authorList>
    </citation>
    <scope>NUCLEOTIDE SEQUENCE [LARGE SCALE GENOMIC DNA]</scope>
    <source>
        <strain evidence="5 6">DSM 22083</strain>
    </source>
</reference>
<dbReference type="GO" id="GO:0009063">
    <property type="term" value="P:amino acid catabolic process"/>
    <property type="evidence" value="ECO:0007669"/>
    <property type="project" value="InterPro"/>
</dbReference>
<evidence type="ECO:0000256" key="3">
    <source>
        <dbReference type="ARBA" id="ARBA00022842"/>
    </source>
</evidence>
<gene>
    <name evidence="5" type="ORF">BKA15_004390</name>
</gene>
<evidence type="ECO:0000313" key="5">
    <source>
        <dbReference type="EMBL" id="NYE73061.1"/>
    </source>
</evidence>
<name>A0A7Y9I9Z3_9ACTN</name>
<dbReference type="GO" id="GO:0016836">
    <property type="term" value="F:hydro-lyase activity"/>
    <property type="evidence" value="ECO:0007669"/>
    <property type="project" value="TreeGrafter"/>
</dbReference>
<dbReference type="SMART" id="SM00922">
    <property type="entry name" value="MR_MLE"/>
    <property type="match status" value="1"/>
</dbReference>
<dbReference type="Gene3D" id="3.30.390.10">
    <property type="entry name" value="Enolase-like, N-terminal domain"/>
    <property type="match status" value="1"/>
</dbReference>
<dbReference type="PROSITE" id="PS00908">
    <property type="entry name" value="MR_MLE_1"/>
    <property type="match status" value="1"/>
</dbReference>
<dbReference type="InterPro" id="IPR013342">
    <property type="entry name" value="Mandelate_racemase_C"/>
</dbReference>
<proteinExistence type="predicted"/>
<dbReference type="RefSeq" id="WP_218871517.1">
    <property type="nucleotide sequence ID" value="NZ_JACCBU010000001.1"/>
</dbReference>
<dbReference type="AlphaFoldDB" id="A0A7Y9I9Z3"/>